<keyword evidence="4" id="KW-1185">Reference proteome</keyword>
<proteinExistence type="predicted"/>
<dbReference type="InterPro" id="IPR045851">
    <property type="entry name" value="AMP-bd_C_sf"/>
</dbReference>
<feature type="domain" description="AMP-binding enzyme C-terminal" evidence="2">
    <location>
        <begin position="25"/>
        <end position="96"/>
    </location>
</feature>
<keyword evidence="1" id="KW-0472">Membrane</keyword>
<feature type="transmembrane region" description="Helical" evidence="1">
    <location>
        <begin position="20"/>
        <end position="42"/>
    </location>
</feature>
<accession>A0A5R9J9E0</accession>
<evidence type="ECO:0000313" key="3">
    <source>
        <dbReference type="EMBL" id="TLU74234.1"/>
    </source>
</evidence>
<gene>
    <name evidence="3" type="ORF">FE263_03280</name>
</gene>
<keyword evidence="1" id="KW-0812">Transmembrane</keyword>
<evidence type="ECO:0000313" key="4">
    <source>
        <dbReference type="Proteomes" id="UP000305654"/>
    </source>
</evidence>
<dbReference type="Pfam" id="PF13193">
    <property type="entry name" value="AMP-binding_C"/>
    <property type="match status" value="1"/>
</dbReference>
<protein>
    <recommendedName>
        <fullName evidence="2">AMP-binding enzyme C-terminal domain-containing protein</fullName>
    </recommendedName>
</protein>
<dbReference type="Proteomes" id="UP000305654">
    <property type="component" value="Unassembled WGS sequence"/>
</dbReference>
<comment type="caution">
    <text evidence="3">The sequence shown here is derived from an EMBL/GenBank/DDBJ whole genome shotgun (WGS) entry which is preliminary data.</text>
</comment>
<evidence type="ECO:0000259" key="2">
    <source>
        <dbReference type="Pfam" id="PF13193"/>
    </source>
</evidence>
<dbReference type="EMBL" id="VCDI01000001">
    <property type="protein sequence ID" value="TLU74234.1"/>
    <property type="molecule type" value="Genomic_DNA"/>
</dbReference>
<evidence type="ECO:0000256" key="1">
    <source>
        <dbReference type="SAM" id="Phobius"/>
    </source>
</evidence>
<dbReference type="Gene3D" id="3.30.300.30">
    <property type="match status" value="1"/>
</dbReference>
<organism evidence="3 4">
    <name type="scientific">Lichenicoccus roseus</name>
    <dbReference type="NCBI Taxonomy" id="2683649"/>
    <lineage>
        <taxon>Bacteria</taxon>
        <taxon>Pseudomonadati</taxon>
        <taxon>Pseudomonadota</taxon>
        <taxon>Alphaproteobacteria</taxon>
        <taxon>Acetobacterales</taxon>
        <taxon>Acetobacteraceae</taxon>
        <taxon>Lichenicoccus</taxon>
    </lineage>
</organism>
<dbReference type="OrthoDB" id="9787658at2"/>
<dbReference type="InterPro" id="IPR025110">
    <property type="entry name" value="AMP-bd_C"/>
</dbReference>
<dbReference type="SUPFAM" id="SSF56801">
    <property type="entry name" value="Acetyl-CoA synthetase-like"/>
    <property type="match status" value="1"/>
</dbReference>
<reference evidence="3 4" key="1">
    <citation type="submission" date="2019-05" db="EMBL/GenBank/DDBJ databases">
        <authorList>
            <person name="Pankratov T."/>
            <person name="Grouzdev D."/>
        </authorList>
    </citation>
    <scope>NUCLEOTIDE SEQUENCE [LARGE SCALE GENOMIC DNA]</scope>
    <source>
        <strain evidence="3 4">KEBCLARHB70R</strain>
    </source>
</reference>
<keyword evidence="1" id="KW-1133">Transmembrane helix</keyword>
<sequence length="112" mass="11633">MSTPLGDRVDGAVQVGGVNVLPIHVAAVLLSHPGVAAATVRLMRPSEGIRLKAFVVAEDPFGNQVVLRAELEALAAVELAIAEQPRASTFGPVLPAGDMGKATDWQITQVVD</sequence>
<dbReference type="AlphaFoldDB" id="A0A5R9J9E0"/>
<name>A0A5R9J9E0_9PROT</name>
<dbReference type="RefSeq" id="WP_138324486.1">
    <property type="nucleotide sequence ID" value="NZ_VCDI01000001.1"/>
</dbReference>